<dbReference type="PANTHER" id="PTHR42685">
    <property type="entry name" value="GERANYLGERANYL DIPHOSPHATE REDUCTASE"/>
    <property type="match status" value="1"/>
</dbReference>
<accession>A0A2I1I4M6</accession>
<evidence type="ECO:0000313" key="3">
    <source>
        <dbReference type="Proteomes" id="UP000234545"/>
    </source>
</evidence>
<dbReference type="InterPro" id="IPR011777">
    <property type="entry name" value="Geranylgeranyl_Rdtase_fam"/>
</dbReference>
<dbReference type="GO" id="GO:0071949">
    <property type="term" value="F:FAD binding"/>
    <property type="evidence" value="ECO:0007669"/>
    <property type="project" value="InterPro"/>
</dbReference>
<proteinExistence type="predicted"/>
<dbReference type="GO" id="GO:0016628">
    <property type="term" value="F:oxidoreductase activity, acting on the CH-CH group of donors, NAD or NADP as acceptor"/>
    <property type="evidence" value="ECO:0007669"/>
    <property type="project" value="InterPro"/>
</dbReference>
<feature type="domain" description="FAD-binding" evidence="1">
    <location>
        <begin position="10"/>
        <end position="337"/>
    </location>
</feature>
<dbReference type="PRINTS" id="PR00420">
    <property type="entry name" value="RNGMNOXGNASE"/>
</dbReference>
<dbReference type="RefSeq" id="WP_101628256.1">
    <property type="nucleotide sequence ID" value="NZ_PKKJ01000006.1"/>
</dbReference>
<dbReference type="Pfam" id="PF01494">
    <property type="entry name" value="FAD_binding_3"/>
    <property type="match status" value="1"/>
</dbReference>
<dbReference type="SUPFAM" id="SSF51905">
    <property type="entry name" value="FAD/NAD(P)-binding domain"/>
    <property type="match status" value="1"/>
</dbReference>
<gene>
    <name evidence="2" type="ORF">CYJ25_05875</name>
</gene>
<dbReference type="NCBIfam" id="TIGR02032">
    <property type="entry name" value="GG-red-SF"/>
    <property type="match status" value="1"/>
</dbReference>
<dbReference type="InterPro" id="IPR036188">
    <property type="entry name" value="FAD/NAD-bd_sf"/>
</dbReference>
<sequence length="426" mass="45601">MVNDLTGVTDADVIIVGAGPAGSSTAYHLAKLGIDVLVLEKAEFPRDKICGDGLTPAAVHELIAMGMDISTWNRNRGLTVVGGGHTISLDWPDQKSLPGYGMTRARMQLDHDLIQHAVNAGARLMEGITVTGALTSPTGRVCGVKAKKGRGKDAEALEMRAKMVVDCGGVSARLATSLGIEKATKRPMGVAARAYFKSPRGNEDYMESQLELWSGVPGQSALLPGYGWVFPMGDGIVNVGLGSVASTANATQLPYKKVFEQWIANVPEEWGFTPENQIGPLRSAALPMSFNRKPHYVSGLVLVGDAGGLVSPFNGEGIAPALKAGRFAASCIAQAFSRTTSAGIDRAMSEYPELLREEYGGYYQLGRVFVALIENPRIMQLCTNKGLPIPRLMTFVHKLLSDGYERKGGDFDDRLITMLTKMVPSV</sequence>
<name>A0A2I1I4M6_9ACTO</name>
<organism evidence="2 3">
    <name type="scientific">Schaalia turicensis</name>
    <dbReference type="NCBI Taxonomy" id="131111"/>
    <lineage>
        <taxon>Bacteria</taxon>
        <taxon>Bacillati</taxon>
        <taxon>Actinomycetota</taxon>
        <taxon>Actinomycetes</taxon>
        <taxon>Actinomycetales</taxon>
        <taxon>Actinomycetaceae</taxon>
        <taxon>Schaalia</taxon>
    </lineage>
</organism>
<evidence type="ECO:0000259" key="1">
    <source>
        <dbReference type="Pfam" id="PF01494"/>
    </source>
</evidence>
<protein>
    <submittedName>
        <fullName evidence="2">FAD-dependent oxidoreductase</fullName>
    </submittedName>
</protein>
<reference evidence="2 3" key="1">
    <citation type="submission" date="2017-12" db="EMBL/GenBank/DDBJ databases">
        <title>Phylogenetic diversity of female urinary microbiome.</title>
        <authorList>
            <person name="Thomas-White K."/>
            <person name="Wolfe A.J."/>
        </authorList>
    </citation>
    <scope>NUCLEOTIDE SEQUENCE [LARGE SCALE GENOMIC DNA]</scope>
    <source>
        <strain evidence="2 3">UMB0250</strain>
    </source>
</reference>
<evidence type="ECO:0000313" key="2">
    <source>
        <dbReference type="EMBL" id="PKY66102.1"/>
    </source>
</evidence>
<comment type="caution">
    <text evidence="2">The sequence shown here is derived from an EMBL/GenBank/DDBJ whole genome shotgun (WGS) entry which is preliminary data.</text>
</comment>
<dbReference type="Proteomes" id="UP000234545">
    <property type="component" value="Unassembled WGS sequence"/>
</dbReference>
<dbReference type="Gene3D" id="3.50.50.60">
    <property type="entry name" value="FAD/NAD(P)-binding domain"/>
    <property type="match status" value="1"/>
</dbReference>
<dbReference type="InterPro" id="IPR002938">
    <property type="entry name" value="FAD-bd"/>
</dbReference>
<dbReference type="AlphaFoldDB" id="A0A2I1I4M6"/>
<dbReference type="PANTHER" id="PTHR42685:SF22">
    <property type="entry name" value="CONDITIONED MEDIUM FACTOR RECEPTOR 1"/>
    <property type="match status" value="1"/>
</dbReference>
<dbReference type="EMBL" id="PKKJ01000006">
    <property type="protein sequence ID" value="PKY66102.1"/>
    <property type="molecule type" value="Genomic_DNA"/>
</dbReference>
<dbReference type="InterPro" id="IPR050407">
    <property type="entry name" value="Geranylgeranyl_reductase"/>
</dbReference>
<dbReference type="OrthoDB" id="9795712at2"/>